<dbReference type="OrthoDB" id="16516at2759"/>
<comment type="caution">
    <text evidence="1">The sequence shown here is derived from an EMBL/GenBank/DDBJ whole genome shotgun (WGS) entry which is preliminary data.</text>
</comment>
<reference evidence="1 2" key="1">
    <citation type="submission" date="2015-08" db="EMBL/GenBank/DDBJ databases">
        <title>Next Generation Sequencing and Analysis of the Genome of Puccinia sorghi L Schw, the Causal Agent of Maize Common Rust.</title>
        <authorList>
            <person name="Rochi L."/>
            <person name="Burguener G."/>
            <person name="Darino M."/>
            <person name="Turjanski A."/>
            <person name="Kreff E."/>
            <person name="Dieguez M.J."/>
            <person name="Sacco F."/>
        </authorList>
    </citation>
    <scope>NUCLEOTIDE SEQUENCE [LARGE SCALE GENOMIC DNA]</scope>
    <source>
        <strain evidence="1 2">RO10H11247</strain>
    </source>
</reference>
<name>A0A0L6UWI2_9BASI</name>
<dbReference type="AlphaFoldDB" id="A0A0L6UWI2"/>
<dbReference type="VEuPathDB" id="FungiDB:VP01_3428g1"/>
<dbReference type="Proteomes" id="UP000037035">
    <property type="component" value="Unassembled WGS sequence"/>
</dbReference>
<keyword evidence="2" id="KW-1185">Reference proteome</keyword>
<gene>
    <name evidence="1" type="ORF">VP01_3428g1</name>
</gene>
<organism evidence="1 2">
    <name type="scientific">Puccinia sorghi</name>
    <dbReference type="NCBI Taxonomy" id="27349"/>
    <lineage>
        <taxon>Eukaryota</taxon>
        <taxon>Fungi</taxon>
        <taxon>Dikarya</taxon>
        <taxon>Basidiomycota</taxon>
        <taxon>Pucciniomycotina</taxon>
        <taxon>Pucciniomycetes</taxon>
        <taxon>Pucciniales</taxon>
        <taxon>Pucciniaceae</taxon>
        <taxon>Puccinia</taxon>
    </lineage>
</organism>
<dbReference type="STRING" id="27349.A0A0L6UWI2"/>
<dbReference type="Gene3D" id="2.130.10.10">
    <property type="entry name" value="YVTN repeat-like/Quinoprotein amine dehydrogenase"/>
    <property type="match status" value="1"/>
</dbReference>
<evidence type="ECO:0000313" key="1">
    <source>
        <dbReference type="EMBL" id="KNZ52844.1"/>
    </source>
</evidence>
<dbReference type="InterPro" id="IPR015943">
    <property type="entry name" value="WD40/YVTN_repeat-like_dom_sf"/>
</dbReference>
<sequence>MLEIHAKLILLPEALHHLSQVLESLGMIYYEEADLPLIPVQASLVLKTFFIPCLERHPITSKLFVRAPSCFSTHGSITILILLMEAWNFKGRWVNIGLGKFHLKITIKCLSNLFKSGVLSLANKSLKFTNRRGIPSWSISLVFLSLLFRTAFPYAFSMAFTAPKSAELVIGGANPELVLINASTGTLVPRIDISLPNTSSSNTA</sequence>
<proteinExistence type="predicted"/>
<accession>A0A0L6UWI2</accession>
<dbReference type="EMBL" id="LAVV01008422">
    <property type="protein sequence ID" value="KNZ52844.1"/>
    <property type="molecule type" value="Genomic_DNA"/>
</dbReference>
<protein>
    <submittedName>
        <fullName evidence="1">Uncharacterized protein</fullName>
    </submittedName>
</protein>
<evidence type="ECO:0000313" key="2">
    <source>
        <dbReference type="Proteomes" id="UP000037035"/>
    </source>
</evidence>